<dbReference type="Gene3D" id="3.40.1580.10">
    <property type="entry name" value="SMI1/KNR4-like"/>
    <property type="match status" value="1"/>
</dbReference>
<evidence type="ECO:0000313" key="3">
    <source>
        <dbReference type="Proteomes" id="UP000032068"/>
    </source>
</evidence>
<dbReference type="Proteomes" id="UP000032068">
    <property type="component" value="Unassembled WGS sequence"/>
</dbReference>
<dbReference type="AlphaFoldDB" id="A0A0D0KV23"/>
<reference evidence="2 3" key="1">
    <citation type="submission" date="2014-12" db="EMBL/GenBank/DDBJ databases">
        <title>16Stimator: statistical estimation of ribosomal gene copy numbers from draft genome assemblies.</title>
        <authorList>
            <person name="Perisin M.A."/>
            <person name="Vetter M."/>
            <person name="Gilbert J.A."/>
            <person name="Bergelson J."/>
        </authorList>
    </citation>
    <scope>NUCLEOTIDE SEQUENCE [LARGE SCALE GENOMIC DNA]</scope>
    <source>
        <strain evidence="2 3">MEJ086</strain>
    </source>
</reference>
<evidence type="ECO:0000313" key="2">
    <source>
        <dbReference type="EMBL" id="KIQ00948.1"/>
    </source>
</evidence>
<dbReference type="SUPFAM" id="SSF160631">
    <property type="entry name" value="SMI1/KNR4-like"/>
    <property type="match status" value="1"/>
</dbReference>
<dbReference type="InterPro" id="IPR037883">
    <property type="entry name" value="Knr4/Smi1-like_sf"/>
</dbReference>
<organism evidence="2 3">
    <name type="scientific">Pseudomonas fulva</name>
    <dbReference type="NCBI Taxonomy" id="47880"/>
    <lineage>
        <taxon>Bacteria</taxon>
        <taxon>Pseudomonadati</taxon>
        <taxon>Pseudomonadota</taxon>
        <taxon>Gammaproteobacteria</taxon>
        <taxon>Pseudomonadales</taxon>
        <taxon>Pseudomonadaceae</taxon>
        <taxon>Pseudomonas</taxon>
    </lineage>
</organism>
<dbReference type="OrthoDB" id="2223083at2"/>
<comment type="caution">
    <text evidence="2">The sequence shown here is derived from an EMBL/GenBank/DDBJ whole genome shotgun (WGS) entry which is preliminary data.</text>
</comment>
<feature type="domain" description="Knr4/Smi1-like" evidence="1">
    <location>
        <begin position="11"/>
        <end position="156"/>
    </location>
</feature>
<dbReference type="EMBL" id="JXQW01000024">
    <property type="protein sequence ID" value="KIQ00948.1"/>
    <property type="molecule type" value="Genomic_DNA"/>
</dbReference>
<dbReference type="Pfam" id="PF14568">
    <property type="entry name" value="SUKH_6"/>
    <property type="match status" value="1"/>
</dbReference>
<evidence type="ECO:0000259" key="1">
    <source>
        <dbReference type="SMART" id="SM00860"/>
    </source>
</evidence>
<dbReference type="SMART" id="SM00860">
    <property type="entry name" value="SMI1_KNR4"/>
    <property type="match status" value="1"/>
</dbReference>
<protein>
    <recommendedName>
        <fullName evidence="1">Knr4/Smi1-like domain-containing protein</fullName>
    </recommendedName>
</protein>
<accession>A0A0D0KV23</accession>
<sequence>MELKIVGQISAPPIEATTSLERYCRVKLPQDFIEFLQYGNGGIPEKNLFMHEGTDRLIERFLPVMLDPNSEDIGEYDISVVMTALDSRLGDDPDEIGCKLIPFAALFSGDFLCLDFRKNAECPEVVLWDHNQSDDFAPHTEPVAPSFADFKTLLFT</sequence>
<dbReference type="InterPro" id="IPR018958">
    <property type="entry name" value="Knr4/Smi1-like_dom"/>
</dbReference>
<gene>
    <name evidence="2" type="ORF">RU08_09310</name>
</gene>
<name>A0A0D0KV23_9PSED</name>
<proteinExistence type="predicted"/>
<dbReference type="RefSeq" id="WP_042553522.1">
    <property type="nucleotide sequence ID" value="NZ_JXQW01000024.1"/>
</dbReference>